<proteinExistence type="predicted"/>
<dbReference type="Proteomes" id="UP000799755">
    <property type="component" value="Unassembled WGS sequence"/>
</dbReference>
<reference evidence="1" key="1">
    <citation type="journal article" date="2020" name="Stud. Mycol.">
        <title>101 Dothideomycetes genomes: a test case for predicting lifestyles and emergence of pathogens.</title>
        <authorList>
            <person name="Haridas S."/>
            <person name="Albert R."/>
            <person name="Binder M."/>
            <person name="Bloem J."/>
            <person name="Labutti K."/>
            <person name="Salamov A."/>
            <person name="Andreopoulos B."/>
            <person name="Baker S."/>
            <person name="Barry K."/>
            <person name="Bills G."/>
            <person name="Bluhm B."/>
            <person name="Cannon C."/>
            <person name="Castanera R."/>
            <person name="Culley D."/>
            <person name="Daum C."/>
            <person name="Ezra D."/>
            <person name="Gonzalez J."/>
            <person name="Henrissat B."/>
            <person name="Kuo A."/>
            <person name="Liang C."/>
            <person name="Lipzen A."/>
            <person name="Lutzoni F."/>
            <person name="Magnuson J."/>
            <person name="Mondo S."/>
            <person name="Nolan M."/>
            <person name="Ohm R."/>
            <person name="Pangilinan J."/>
            <person name="Park H.-J."/>
            <person name="Ramirez L."/>
            <person name="Alfaro M."/>
            <person name="Sun H."/>
            <person name="Tritt A."/>
            <person name="Yoshinaga Y."/>
            <person name="Zwiers L.-H."/>
            <person name="Turgeon B."/>
            <person name="Goodwin S."/>
            <person name="Spatafora J."/>
            <person name="Crous P."/>
            <person name="Grigoriev I."/>
        </authorList>
    </citation>
    <scope>NUCLEOTIDE SEQUENCE</scope>
    <source>
        <strain evidence="1">ATCC 200398</strain>
    </source>
</reference>
<sequence length="82" mass="9169">MAFGHNPMIRDLNALSLQAPHINPNTQQASDLLSLSPSFSSWILHHQNLEELQMLSGFEAVPGVSPNAFYGNFEQYHSFQKA</sequence>
<name>A0ACB6QHW0_9PLEO</name>
<comment type="caution">
    <text evidence="1">The sequence shown here is derived from an EMBL/GenBank/DDBJ whole genome shotgun (WGS) entry which is preliminary data.</text>
</comment>
<gene>
    <name evidence="1" type="ORF">BDR25DRAFT_306087</name>
</gene>
<keyword evidence="2" id="KW-1185">Reference proteome</keyword>
<dbReference type="EMBL" id="MU003524">
    <property type="protein sequence ID" value="KAF2466604.1"/>
    <property type="molecule type" value="Genomic_DNA"/>
</dbReference>
<evidence type="ECO:0000313" key="1">
    <source>
        <dbReference type="EMBL" id="KAF2466604.1"/>
    </source>
</evidence>
<accession>A0ACB6QHW0</accession>
<evidence type="ECO:0000313" key="2">
    <source>
        <dbReference type="Proteomes" id="UP000799755"/>
    </source>
</evidence>
<organism evidence="1 2">
    <name type="scientific">Lindgomyces ingoldianus</name>
    <dbReference type="NCBI Taxonomy" id="673940"/>
    <lineage>
        <taxon>Eukaryota</taxon>
        <taxon>Fungi</taxon>
        <taxon>Dikarya</taxon>
        <taxon>Ascomycota</taxon>
        <taxon>Pezizomycotina</taxon>
        <taxon>Dothideomycetes</taxon>
        <taxon>Pleosporomycetidae</taxon>
        <taxon>Pleosporales</taxon>
        <taxon>Lindgomycetaceae</taxon>
        <taxon>Lindgomyces</taxon>
    </lineage>
</organism>
<protein>
    <submittedName>
        <fullName evidence="1">Uncharacterized protein</fullName>
    </submittedName>
</protein>